<accession>A0A6B0TY58</accession>
<sequence>MNHTLVVSFTFTIYTEASVLANLLDPAPCLLAAVPLCHRTRQSLKPSRRLSHSHLLLWWGNPLALACFLLGLSMWPSSRASVVT</sequence>
<name>A0A6B0TY58_IXORI</name>
<reference evidence="2" key="1">
    <citation type="submission" date="2019-12" db="EMBL/GenBank/DDBJ databases">
        <title>An insight into the sialome of adult female Ixodes ricinus ticks feeding for 6 days.</title>
        <authorList>
            <person name="Perner J."/>
            <person name="Ribeiro J.M.C."/>
        </authorList>
    </citation>
    <scope>NUCLEOTIDE SEQUENCE</scope>
    <source>
        <strain evidence="2">Semi-engorged</strain>
        <tissue evidence="2">Salivary glands</tissue>
    </source>
</reference>
<keyword evidence="1" id="KW-0472">Membrane</keyword>
<organism evidence="2">
    <name type="scientific">Ixodes ricinus</name>
    <name type="common">Common tick</name>
    <name type="synonym">Acarus ricinus</name>
    <dbReference type="NCBI Taxonomy" id="34613"/>
    <lineage>
        <taxon>Eukaryota</taxon>
        <taxon>Metazoa</taxon>
        <taxon>Ecdysozoa</taxon>
        <taxon>Arthropoda</taxon>
        <taxon>Chelicerata</taxon>
        <taxon>Arachnida</taxon>
        <taxon>Acari</taxon>
        <taxon>Parasitiformes</taxon>
        <taxon>Ixodida</taxon>
        <taxon>Ixodoidea</taxon>
        <taxon>Ixodidae</taxon>
        <taxon>Ixodinae</taxon>
        <taxon>Ixodes</taxon>
    </lineage>
</organism>
<keyword evidence="1" id="KW-0812">Transmembrane</keyword>
<proteinExistence type="predicted"/>
<dbReference type="EMBL" id="GIFC01002969">
    <property type="protein sequence ID" value="MXU85052.1"/>
    <property type="molecule type" value="Transcribed_RNA"/>
</dbReference>
<dbReference type="AlphaFoldDB" id="A0A6B0TY58"/>
<feature type="transmembrane region" description="Helical" evidence="1">
    <location>
        <begin position="57"/>
        <end position="75"/>
    </location>
</feature>
<keyword evidence="1" id="KW-1133">Transmembrane helix</keyword>
<evidence type="ECO:0000256" key="1">
    <source>
        <dbReference type="SAM" id="Phobius"/>
    </source>
</evidence>
<evidence type="ECO:0000313" key="2">
    <source>
        <dbReference type="EMBL" id="MXU85052.1"/>
    </source>
</evidence>
<protein>
    <submittedName>
        <fullName evidence="2">Uncharacterized protein</fullName>
    </submittedName>
</protein>